<dbReference type="EMBL" id="BORB01000014">
    <property type="protein sequence ID" value="GIN57741.1"/>
    <property type="molecule type" value="Genomic_DNA"/>
</dbReference>
<keyword evidence="1" id="KW-0812">Transmembrane</keyword>
<accession>A0ABQ4KIF2</accession>
<keyword evidence="3" id="KW-1185">Reference proteome</keyword>
<keyword evidence="1" id="KW-0472">Membrane</keyword>
<evidence type="ECO:0000256" key="1">
    <source>
        <dbReference type="SAM" id="Phobius"/>
    </source>
</evidence>
<evidence type="ECO:0000313" key="3">
    <source>
        <dbReference type="Proteomes" id="UP000679950"/>
    </source>
</evidence>
<organism evidence="2 3">
    <name type="scientific">Lederbergia ruris</name>
    <dbReference type="NCBI Taxonomy" id="217495"/>
    <lineage>
        <taxon>Bacteria</taxon>
        <taxon>Bacillati</taxon>
        <taxon>Bacillota</taxon>
        <taxon>Bacilli</taxon>
        <taxon>Bacillales</taxon>
        <taxon>Bacillaceae</taxon>
        <taxon>Lederbergia</taxon>
    </lineage>
</organism>
<gene>
    <name evidence="2" type="ORF">J8TS2_20600</name>
</gene>
<proteinExistence type="predicted"/>
<sequence length="211" mass="24536">MSWFVVSILSFVVFIFVIVPLLTVQISLSAILSSSVIKTYIKGTTFFGLLRFQKEWSLADVLSIEKDEVEEQVPIHFSSFLDEWKNIPQNIRPFQRIITQFLIKIKMNQFEWKTIIGLGDAADTGIASGIIWSIKGSFVSWLRNYLSFYKNPNLSVQANYQQTTFESNFQCMMKIKVGNAMLTAYKLAREWKRQKKRSFAQTEKDRRTFNA</sequence>
<keyword evidence="1" id="KW-1133">Transmembrane helix</keyword>
<reference evidence="2 3" key="1">
    <citation type="submission" date="2021-03" db="EMBL/GenBank/DDBJ databases">
        <title>Antimicrobial resistance genes in bacteria isolated from Japanese honey, and their potential for conferring macrolide and lincosamide resistance in the American foulbrood pathogen Paenibacillus larvae.</title>
        <authorList>
            <person name="Okamoto M."/>
            <person name="Kumagai M."/>
            <person name="Kanamori H."/>
            <person name="Takamatsu D."/>
        </authorList>
    </citation>
    <scope>NUCLEOTIDE SEQUENCE [LARGE SCALE GENOMIC DNA]</scope>
    <source>
        <strain evidence="2 3">J8TS2</strain>
    </source>
</reference>
<name>A0ABQ4KIF2_9BACI</name>
<dbReference type="Proteomes" id="UP000679950">
    <property type="component" value="Unassembled WGS sequence"/>
</dbReference>
<dbReference type="Pfam" id="PF11167">
    <property type="entry name" value="DUF2953"/>
    <property type="match status" value="1"/>
</dbReference>
<comment type="caution">
    <text evidence="2">The sequence shown here is derived from an EMBL/GenBank/DDBJ whole genome shotgun (WGS) entry which is preliminary data.</text>
</comment>
<evidence type="ECO:0000313" key="2">
    <source>
        <dbReference type="EMBL" id="GIN57741.1"/>
    </source>
</evidence>
<dbReference type="RefSeq" id="WP_158324010.1">
    <property type="nucleotide sequence ID" value="NZ_BORB01000014.1"/>
</dbReference>
<evidence type="ECO:0008006" key="4">
    <source>
        <dbReference type="Google" id="ProtNLM"/>
    </source>
</evidence>
<protein>
    <recommendedName>
        <fullName evidence="4">DUF2953 domain-containing protein</fullName>
    </recommendedName>
</protein>
<dbReference type="InterPro" id="IPR021338">
    <property type="entry name" value="DUF2953"/>
</dbReference>
<feature type="transmembrane region" description="Helical" evidence="1">
    <location>
        <begin position="6"/>
        <end position="32"/>
    </location>
</feature>